<dbReference type="Proteomes" id="UP000274391">
    <property type="component" value="Unassembled WGS sequence"/>
</dbReference>
<dbReference type="OrthoDB" id="5149637at2"/>
<sequence length="108" mass="12654">MPEFTERQAAAWPEAIAEARRYVETSTIPLDIDHYAWQVTWAEESRPGRGHGFSATWCDGEYLVQVHMDVYGYPSVSVAETTWLHSSSYEECECSWCERYREDEDDEY</sequence>
<protein>
    <submittedName>
        <fullName evidence="1">Uncharacterized protein</fullName>
    </submittedName>
</protein>
<keyword evidence="2" id="KW-1185">Reference proteome</keyword>
<dbReference type="AlphaFoldDB" id="A0A3P3VZ18"/>
<evidence type="ECO:0000313" key="1">
    <source>
        <dbReference type="EMBL" id="RRJ85923.1"/>
    </source>
</evidence>
<reference evidence="1 2" key="1">
    <citation type="submission" date="2018-11" db="EMBL/GenBank/DDBJ databases">
        <title>YIM 102482-1 draft genome.</title>
        <authorList>
            <person name="Li G."/>
            <person name="Jiang Y."/>
        </authorList>
    </citation>
    <scope>NUCLEOTIDE SEQUENCE [LARGE SCALE GENOMIC DNA]</scope>
    <source>
        <strain evidence="1 2">YIM 102482-1</strain>
    </source>
</reference>
<organism evidence="1 2">
    <name type="scientific">Gulosibacter macacae</name>
    <dbReference type="NCBI Taxonomy" id="2488791"/>
    <lineage>
        <taxon>Bacteria</taxon>
        <taxon>Bacillati</taxon>
        <taxon>Actinomycetota</taxon>
        <taxon>Actinomycetes</taxon>
        <taxon>Micrococcales</taxon>
        <taxon>Microbacteriaceae</taxon>
        <taxon>Gulosibacter</taxon>
    </lineage>
</organism>
<dbReference type="RefSeq" id="WP_124973463.1">
    <property type="nucleotide sequence ID" value="NZ_RQVS01000014.1"/>
</dbReference>
<comment type="caution">
    <text evidence="1">The sequence shown here is derived from an EMBL/GenBank/DDBJ whole genome shotgun (WGS) entry which is preliminary data.</text>
</comment>
<evidence type="ECO:0000313" key="2">
    <source>
        <dbReference type="Proteomes" id="UP000274391"/>
    </source>
</evidence>
<dbReference type="EMBL" id="RQVS01000014">
    <property type="protein sequence ID" value="RRJ85923.1"/>
    <property type="molecule type" value="Genomic_DNA"/>
</dbReference>
<gene>
    <name evidence="1" type="ORF">EG850_11090</name>
</gene>
<accession>A0A3P3VZ18</accession>
<proteinExistence type="predicted"/>
<name>A0A3P3VZ18_9MICO</name>